<dbReference type="Proteomes" id="UP000198951">
    <property type="component" value="Unassembled WGS sequence"/>
</dbReference>
<proteinExistence type="predicted"/>
<organism evidence="1 2">
    <name type="scientific">Flavobacterium gillisiae</name>
    <dbReference type="NCBI Taxonomy" id="150146"/>
    <lineage>
        <taxon>Bacteria</taxon>
        <taxon>Pseudomonadati</taxon>
        <taxon>Bacteroidota</taxon>
        <taxon>Flavobacteriia</taxon>
        <taxon>Flavobacteriales</taxon>
        <taxon>Flavobacteriaceae</taxon>
        <taxon>Flavobacterium</taxon>
    </lineage>
</organism>
<evidence type="ECO:0000313" key="2">
    <source>
        <dbReference type="Proteomes" id="UP000198951"/>
    </source>
</evidence>
<gene>
    <name evidence="1" type="ORF">SAMN05443667_11513</name>
</gene>
<dbReference type="AlphaFoldDB" id="A0A1H4FU90"/>
<dbReference type="OrthoDB" id="1431905at2"/>
<reference evidence="2" key="1">
    <citation type="submission" date="2016-10" db="EMBL/GenBank/DDBJ databases">
        <authorList>
            <person name="Varghese N."/>
            <person name="Submissions S."/>
        </authorList>
    </citation>
    <scope>NUCLEOTIDE SEQUENCE [LARGE SCALE GENOMIC DNA]</scope>
    <source>
        <strain evidence="2">DSM 22376</strain>
    </source>
</reference>
<evidence type="ECO:0000313" key="1">
    <source>
        <dbReference type="EMBL" id="SEB00854.1"/>
    </source>
</evidence>
<sequence length="211" mass="24184">MIQIIISIDPSTKFLFEIIEKLSSKGIEYNLTEIHPNEESYRTSFENISNFDKNSIILFFGHGQSNQLYGGESPDSFTKKPFIRLNEMSIFQEQYLFLLACDSASLIKSSFRMSKTIKSIGFGALPTSIEEIENDKKLSLEGISVQTIEDFKKTIVDTVSNALLISTKDFIHLKDYLILLVDKKINDAVLLKNDRNLADLLYRMRNEMVVY</sequence>
<accession>A0A1H4FU90</accession>
<evidence type="ECO:0008006" key="3">
    <source>
        <dbReference type="Google" id="ProtNLM"/>
    </source>
</evidence>
<dbReference type="STRING" id="150146.SAMN05443667_11513"/>
<dbReference type="RefSeq" id="WP_091093100.1">
    <property type="nucleotide sequence ID" value="NZ_FNRD01000015.1"/>
</dbReference>
<name>A0A1H4FU90_9FLAO</name>
<protein>
    <recommendedName>
        <fullName evidence="3">CHAT domain-containing protein</fullName>
    </recommendedName>
</protein>
<keyword evidence="2" id="KW-1185">Reference proteome</keyword>
<dbReference type="EMBL" id="FNRD01000015">
    <property type="protein sequence ID" value="SEB00854.1"/>
    <property type="molecule type" value="Genomic_DNA"/>
</dbReference>